<dbReference type="AlphaFoldDB" id="A0A1H2SVL4"/>
<accession>A0A1H2SVL4</accession>
<dbReference type="SUPFAM" id="SSF47413">
    <property type="entry name" value="lambda repressor-like DNA-binding domains"/>
    <property type="match status" value="1"/>
</dbReference>
<proteinExistence type="predicted"/>
<evidence type="ECO:0000313" key="6">
    <source>
        <dbReference type="Proteomes" id="UP000198816"/>
    </source>
</evidence>
<feature type="domain" description="HTH cro/C1-type" evidence="4">
    <location>
        <begin position="70"/>
        <end position="105"/>
    </location>
</feature>
<reference evidence="6" key="1">
    <citation type="submission" date="2016-10" db="EMBL/GenBank/DDBJ databases">
        <authorList>
            <person name="Varghese N."/>
            <person name="Submissions S."/>
        </authorList>
    </citation>
    <scope>NUCLEOTIDE SEQUENCE [LARGE SCALE GENOMIC DNA]</scope>
    <source>
        <strain evidence="6">DSM 217</strain>
    </source>
</reference>
<keyword evidence="2" id="KW-0238">DNA-binding</keyword>
<evidence type="ECO:0000259" key="4">
    <source>
        <dbReference type="PROSITE" id="PS50943"/>
    </source>
</evidence>
<dbReference type="GO" id="GO:0003677">
    <property type="term" value="F:DNA binding"/>
    <property type="evidence" value="ECO:0007669"/>
    <property type="project" value="UniProtKB-KW"/>
</dbReference>
<keyword evidence="1" id="KW-0805">Transcription regulation</keyword>
<sequence>MQRRFKIRIPDPLAPRALIPHSLDMDIEFDPDKQMIAKHDDTTAHAVEPEPDTPLSDDEFERGFGAMLARRARAATGLSQQNFAEQFGIPAESLRDWEQGRKAPDTAAKSYLRVIARMPEAVAKVLHDAA</sequence>
<dbReference type="EMBL" id="FNNZ01000003">
    <property type="protein sequence ID" value="SDW35713.1"/>
    <property type="molecule type" value="Genomic_DNA"/>
</dbReference>
<keyword evidence="3" id="KW-0804">Transcription</keyword>
<dbReference type="InterPro" id="IPR010982">
    <property type="entry name" value="Lambda_DNA-bd_dom_sf"/>
</dbReference>
<dbReference type="STRING" id="1058.SAMN05421783_103174"/>
<evidence type="ECO:0000313" key="5">
    <source>
        <dbReference type="EMBL" id="SDW35713.1"/>
    </source>
</evidence>
<dbReference type="CDD" id="cd00093">
    <property type="entry name" value="HTH_XRE"/>
    <property type="match status" value="1"/>
</dbReference>
<evidence type="ECO:0000256" key="1">
    <source>
        <dbReference type="ARBA" id="ARBA00023015"/>
    </source>
</evidence>
<evidence type="ECO:0000256" key="2">
    <source>
        <dbReference type="ARBA" id="ARBA00023125"/>
    </source>
</evidence>
<dbReference type="Pfam" id="PF01381">
    <property type="entry name" value="HTH_3"/>
    <property type="match status" value="1"/>
</dbReference>
<dbReference type="InterPro" id="IPR001387">
    <property type="entry name" value="Cro/C1-type_HTH"/>
</dbReference>
<dbReference type="InterPro" id="IPR052359">
    <property type="entry name" value="HTH-type_reg/antitoxin"/>
</dbReference>
<dbReference type="PANTHER" id="PTHR36511:SF4">
    <property type="entry name" value="ANTITOXIN MQSA"/>
    <property type="match status" value="1"/>
</dbReference>
<dbReference type="PANTHER" id="PTHR36511">
    <property type="entry name" value="MERR FAMILY BACTERIAL REGULATORY PROTEIN"/>
    <property type="match status" value="1"/>
</dbReference>
<organism evidence="5 6">
    <name type="scientific">Thiocapsa roseopersicina</name>
    <dbReference type="NCBI Taxonomy" id="1058"/>
    <lineage>
        <taxon>Bacteria</taxon>
        <taxon>Pseudomonadati</taxon>
        <taxon>Pseudomonadota</taxon>
        <taxon>Gammaproteobacteria</taxon>
        <taxon>Chromatiales</taxon>
        <taxon>Chromatiaceae</taxon>
        <taxon>Thiocapsa</taxon>
    </lineage>
</organism>
<dbReference type="Proteomes" id="UP000198816">
    <property type="component" value="Unassembled WGS sequence"/>
</dbReference>
<evidence type="ECO:0000256" key="3">
    <source>
        <dbReference type="ARBA" id="ARBA00023163"/>
    </source>
</evidence>
<gene>
    <name evidence="5" type="ORF">SAMN05421783_103174</name>
</gene>
<keyword evidence="6" id="KW-1185">Reference proteome</keyword>
<dbReference type="RefSeq" id="WP_245731724.1">
    <property type="nucleotide sequence ID" value="NZ_FNNZ01000003.1"/>
</dbReference>
<dbReference type="PROSITE" id="PS50943">
    <property type="entry name" value="HTH_CROC1"/>
    <property type="match status" value="1"/>
</dbReference>
<name>A0A1H2SVL4_THIRO</name>
<protein>
    <submittedName>
        <fullName evidence="5">Putative transcriptional regulator</fullName>
    </submittedName>
</protein>
<dbReference type="Gene3D" id="1.10.260.40">
    <property type="entry name" value="lambda repressor-like DNA-binding domains"/>
    <property type="match status" value="1"/>
</dbReference>